<dbReference type="InterPro" id="IPR013320">
    <property type="entry name" value="ConA-like_dom_sf"/>
</dbReference>
<gene>
    <name evidence="1" type="ORF">CU669_20895</name>
</gene>
<dbReference type="InterPro" id="IPR011049">
    <property type="entry name" value="Serralysin-like_metalloprot_C"/>
</dbReference>
<accession>A0A364NSG6</accession>
<feature type="non-terminal residue" evidence="1">
    <location>
        <position position="1"/>
    </location>
</feature>
<dbReference type="SUPFAM" id="SSF49899">
    <property type="entry name" value="Concanavalin A-like lectins/glucanases"/>
    <property type="match status" value="1"/>
</dbReference>
<keyword evidence="2" id="KW-1185">Reference proteome</keyword>
<dbReference type="EMBL" id="PGTO01000054">
    <property type="protein sequence ID" value="RAU19972.1"/>
    <property type="molecule type" value="Genomic_DNA"/>
</dbReference>
<dbReference type="AlphaFoldDB" id="A0A364NSG6"/>
<evidence type="ECO:0008006" key="3">
    <source>
        <dbReference type="Google" id="ProtNLM"/>
    </source>
</evidence>
<dbReference type="PRINTS" id="PR00313">
    <property type="entry name" value="CABNDNGRPT"/>
</dbReference>
<dbReference type="SUPFAM" id="SSF51120">
    <property type="entry name" value="beta-Roll"/>
    <property type="match status" value="1"/>
</dbReference>
<evidence type="ECO:0000313" key="2">
    <source>
        <dbReference type="Proteomes" id="UP000251075"/>
    </source>
</evidence>
<dbReference type="Gene3D" id="2.160.20.160">
    <property type="match status" value="1"/>
</dbReference>
<feature type="non-terminal residue" evidence="1">
    <location>
        <position position="590"/>
    </location>
</feature>
<evidence type="ECO:0000313" key="1">
    <source>
        <dbReference type="EMBL" id="RAU19972.1"/>
    </source>
</evidence>
<name>A0A364NSG6_9PROT</name>
<dbReference type="Gene3D" id="2.60.120.200">
    <property type="match status" value="1"/>
</dbReference>
<dbReference type="Proteomes" id="UP000251075">
    <property type="component" value="Unassembled WGS sequence"/>
</dbReference>
<dbReference type="Pfam" id="PF00353">
    <property type="entry name" value="HemolysinCabind"/>
    <property type="match status" value="2"/>
</dbReference>
<dbReference type="GO" id="GO:0005509">
    <property type="term" value="F:calcium ion binding"/>
    <property type="evidence" value="ECO:0007669"/>
    <property type="project" value="InterPro"/>
</dbReference>
<sequence>SAGVTVDVSAASQPISVTGGTGNDTFTGGSAYDHFDGGAGTDTAVFHGVKGDYKIGAANGTISVQDTNSSDGNDYTDYLTNVETLRFSDGSLSVSAGQSATNISGLSFTGATGSGVTMAYTPSSTLTVETSIKFSAITGERQFVLFGTSSGAWNSSTFAQTVGNHSTDIWVDPTTHHFVAYLWDAAAGAGVSVEGTTAAQAGQWYNLALSAQNGGALRLYVNGVEEGTAGSVQTMSSGDMFVIAANANAAGGGVTNAGLNGEVAGVAIWDSLRSGSQIQSDSQAIQAGSLSGGNLQGYWNFSSASGGTITPTTGSVAMVNNSTPFTEALTAAIGSSLTGTGTADIIDVGTGFGTVDAGGGNDTIKLSGSDLATMTTIIGGAGTDTAIVANAGTIDDTAAGKFTGVETLTVTGGAATSVTFGALGRYNGVNTIDASAVTGNLTVETSANFNGVTLVAGSGYNSMNAGAGVDAVRVLSSESETTLSGFSGQFSASFTGAYAGATLITNNVDELYFSDGKTLGLSNTANVLTVSGGSGNDVVHVSWGVDVIDAGSGGNDTLIASGGAATFNLHSGLTSADTITGGIYGDRLVL</sequence>
<reference evidence="1 2" key="1">
    <citation type="submission" date="2017-11" db="EMBL/GenBank/DDBJ databases">
        <title>Draft genome sequence of magnetotactic bacterium Magnetospirillum kuznetsovii LBB-42.</title>
        <authorList>
            <person name="Grouzdev D.S."/>
            <person name="Rysina M.S."/>
            <person name="Baslerov R.V."/>
            <person name="Koziaeva V."/>
        </authorList>
    </citation>
    <scope>NUCLEOTIDE SEQUENCE [LARGE SCALE GENOMIC DNA]</scope>
    <source>
        <strain evidence="1 2">LBB-42</strain>
    </source>
</reference>
<protein>
    <recommendedName>
        <fullName evidence="3">LamG-like jellyroll fold domain-containing protein</fullName>
    </recommendedName>
</protein>
<proteinExistence type="predicted"/>
<dbReference type="InterPro" id="IPR001343">
    <property type="entry name" value="Hemolysn_Ca-bd"/>
</dbReference>
<comment type="caution">
    <text evidence="1">The sequence shown here is derived from an EMBL/GenBank/DDBJ whole genome shotgun (WGS) entry which is preliminary data.</text>
</comment>
<organism evidence="1 2">
    <name type="scientific">Paramagnetospirillum kuznetsovii</name>
    <dbReference type="NCBI Taxonomy" id="2053833"/>
    <lineage>
        <taxon>Bacteria</taxon>
        <taxon>Pseudomonadati</taxon>
        <taxon>Pseudomonadota</taxon>
        <taxon>Alphaproteobacteria</taxon>
        <taxon>Rhodospirillales</taxon>
        <taxon>Magnetospirillaceae</taxon>
        <taxon>Paramagnetospirillum</taxon>
    </lineage>
</organism>